<feature type="coiled-coil region" evidence="11">
    <location>
        <begin position="218"/>
        <end position="245"/>
    </location>
</feature>
<evidence type="ECO:0000256" key="5">
    <source>
        <dbReference type="ARBA" id="ARBA00022777"/>
    </source>
</evidence>
<evidence type="ECO:0000256" key="3">
    <source>
        <dbReference type="ARBA" id="ARBA00022679"/>
    </source>
</evidence>
<gene>
    <name evidence="13" type="ORF">L596_029781</name>
</gene>
<comment type="catalytic activity">
    <reaction evidence="10">
        <text>L-seryl-[protein] + ATP = O-phospho-L-seryl-[protein] + ADP + H(+)</text>
        <dbReference type="Rhea" id="RHEA:17989"/>
        <dbReference type="Rhea" id="RHEA-COMP:9863"/>
        <dbReference type="Rhea" id="RHEA-COMP:11604"/>
        <dbReference type="ChEBI" id="CHEBI:15378"/>
        <dbReference type="ChEBI" id="CHEBI:29999"/>
        <dbReference type="ChEBI" id="CHEBI:30616"/>
        <dbReference type="ChEBI" id="CHEBI:83421"/>
        <dbReference type="ChEBI" id="CHEBI:456216"/>
        <dbReference type="EC" id="2.7.11.1"/>
    </reaction>
    <physiologicalReaction direction="left-to-right" evidence="10">
        <dbReference type="Rhea" id="RHEA:17990"/>
    </physiologicalReaction>
</comment>
<evidence type="ECO:0000256" key="4">
    <source>
        <dbReference type="ARBA" id="ARBA00022741"/>
    </source>
</evidence>
<dbReference type="PROSITE" id="PS50011">
    <property type="entry name" value="PROTEIN_KINASE_DOM"/>
    <property type="match status" value="1"/>
</dbReference>
<keyword evidence="11" id="KW-0175">Coiled coil</keyword>
<dbReference type="InterPro" id="IPR050339">
    <property type="entry name" value="CC_SR_Kinase"/>
</dbReference>
<keyword evidence="5" id="KW-0418">Kinase</keyword>
<dbReference type="EC" id="2.7.11.1" evidence="1"/>
<evidence type="ECO:0000256" key="6">
    <source>
        <dbReference type="ARBA" id="ARBA00022840"/>
    </source>
</evidence>
<dbReference type="GO" id="GO:0005634">
    <property type="term" value="C:nucleus"/>
    <property type="evidence" value="ECO:0007669"/>
    <property type="project" value="TreeGrafter"/>
</dbReference>
<keyword evidence="6" id="KW-0067">ATP-binding</keyword>
<dbReference type="STRING" id="34508.A0A4U5LQT0"/>
<evidence type="ECO:0000256" key="1">
    <source>
        <dbReference type="ARBA" id="ARBA00012513"/>
    </source>
</evidence>
<dbReference type="Proteomes" id="UP000298663">
    <property type="component" value="Unassembled WGS sequence"/>
</dbReference>
<dbReference type="PANTHER" id="PTHR11042:SF160">
    <property type="entry name" value="EUKARYOTIC TRANSLATION INITIATION FACTOR 2-ALPHA KINASE 1"/>
    <property type="match status" value="1"/>
</dbReference>
<dbReference type="InterPro" id="IPR008271">
    <property type="entry name" value="Ser/Thr_kinase_AS"/>
</dbReference>
<reference evidence="13 14" key="2">
    <citation type="journal article" date="2019" name="G3 (Bethesda)">
        <title>Hybrid Assembly of the Genome of the Entomopathogenic Nematode Steinernema carpocapsae Identifies the X-Chromosome.</title>
        <authorList>
            <person name="Serra L."/>
            <person name="Macchietto M."/>
            <person name="Macias-Munoz A."/>
            <person name="McGill C.J."/>
            <person name="Rodriguez I.M."/>
            <person name="Rodriguez B."/>
            <person name="Murad R."/>
            <person name="Mortazavi A."/>
        </authorList>
    </citation>
    <scope>NUCLEOTIDE SEQUENCE [LARGE SCALE GENOMIC DNA]</scope>
    <source>
        <strain evidence="13 14">ALL</strain>
    </source>
</reference>
<evidence type="ECO:0000259" key="12">
    <source>
        <dbReference type="PROSITE" id="PS50011"/>
    </source>
</evidence>
<keyword evidence="14" id="KW-1185">Reference proteome</keyword>
<comment type="similarity">
    <text evidence="8">Belongs to the protein kinase superfamily. Ser/Thr protein kinase family. GCN2 subfamily.</text>
</comment>
<evidence type="ECO:0000313" key="14">
    <source>
        <dbReference type="Proteomes" id="UP000298663"/>
    </source>
</evidence>
<accession>A0A4U5LQT0</accession>
<dbReference type="OrthoDB" id="1405469at2759"/>
<keyword evidence="3" id="KW-0808">Transferase</keyword>
<dbReference type="SMART" id="SM00220">
    <property type="entry name" value="S_TKc"/>
    <property type="match status" value="1"/>
</dbReference>
<evidence type="ECO:0000256" key="2">
    <source>
        <dbReference type="ARBA" id="ARBA00022527"/>
    </source>
</evidence>
<evidence type="ECO:0000256" key="10">
    <source>
        <dbReference type="ARBA" id="ARBA00048977"/>
    </source>
</evidence>
<dbReference type="GO" id="GO:0005524">
    <property type="term" value="F:ATP binding"/>
    <property type="evidence" value="ECO:0007669"/>
    <property type="project" value="UniProtKB-KW"/>
</dbReference>
<name>A0A4U5LQT0_STECR</name>
<evidence type="ECO:0000256" key="11">
    <source>
        <dbReference type="SAM" id="Coils"/>
    </source>
</evidence>
<dbReference type="GO" id="GO:0005737">
    <property type="term" value="C:cytoplasm"/>
    <property type="evidence" value="ECO:0007669"/>
    <property type="project" value="TreeGrafter"/>
</dbReference>
<comment type="catalytic activity">
    <reaction evidence="9">
        <text>L-threonyl-[protein] + ATP = O-phospho-L-threonyl-[protein] + ADP + H(+)</text>
        <dbReference type="Rhea" id="RHEA:46608"/>
        <dbReference type="Rhea" id="RHEA-COMP:11060"/>
        <dbReference type="Rhea" id="RHEA-COMP:11605"/>
        <dbReference type="ChEBI" id="CHEBI:15378"/>
        <dbReference type="ChEBI" id="CHEBI:30013"/>
        <dbReference type="ChEBI" id="CHEBI:30616"/>
        <dbReference type="ChEBI" id="CHEBI:61977"/>
        <dbReference type="ChEBI" id="CHEBI:456216"/>
        <dbReference type="EC" id="2.7.11.1"/>
    </reaction>
    <physiologicalReaction direction="left-to-right" evidence="9">
        <dbReference type="Rhea" id="RHEA:46609"/>
    </physiologicalReaction>
</comment>
<evidence type="ECO:0000313" key="13">
    <source>
        <dbReference type="EMBL" id="TKR58323.1"/>
    </source>
</evidence>
<protein>
    <recommendedName>
        <fullName evidence="1">non-specific serine/threonine protein kinase</fullName>
        <ecNumber evidence="1">2.7.11.1</ecNumber>
    </recommendedName>
</protein>
<dbReference type="EMBL" id="AZBU02000013">
    <property type="protein sequence ID" value="TKR58323.1"/>
    <property type="molecule type" value="Genomic_DNA"/>
</dbReference>
<dbReference type="AlphaFoldDB" id="A0A4U5LQT0"/>
<evidence type="ECO:0000256" key="9">
    <source>
        <dbReference type="ARBA" id="ARBA00048659"/>
    </source>
</evidence>
<organism evidence="13 14">
    <name type="scientific">Steinernema carpocapsae</name>
    <name type="common">Entomopathogenic nematode</name>
    <dbReference type="NCBI Taxonomy" id="34508"/>
    <lineage>
        <taxon>Eukaryota</taxon>
        <taxon>Metazoa</taxon>
        <taxon>Ecdysozoa</taxon>
        <taxon>Nematoda</taxon>
        <taxon>Chromadorea</taxon>
        <taxon>Rhabditida</taxon>
        <taxon>Tylenchina</taxon>
        <taxon>Panagrolaimomorpha</taxon>
        <taxon>Strongyloidoidea</taxon>
        <taxon>Steinernematidae</taxon>
        <taxon>Steinernema</taxon>
    </lineage>
</organism>
<dbReference type="SUPFAM" id="SSF56112">
    <property type="entry name" value="Protein kinase-like (PK-like)"/>
    <property type="match status" value="1"/>
</dbReference>
<sequence length="255" mass="29273">MVQRFESYTVYIIMELCKWNLEEYLRKRNSEPSPTINMIDAYSIFEDLLSSLAYLHENPTSAVIHRDIKPSNIFLKLTPTGVRALIGDFGLACQTPSYTPSGFQGFANSAKEHLKTEGVGTRSYAAPEQLASQIYDCSVDIYSLGLVMYEYFHTLKTGMERAMLLDSLRTKEKTSKEFRQRYKFIADVVESMVASDPSKRPSARELLDRVLLNSPATVEKLKEKLRRKDAEIHRLRSLLREFRENCSCGYLEHMG</sequence>
<dbReference type="InterPro" id="IPR000719">
    <property type="entry name" value="Prot_kinase_dom"/>
</dbReference>
<dbReference type="PANTHER" id="PTHR11042">
    <property type="entry name" value="EUKARYOTIC TRANSLATION INITIATION FACTOR 2-ALPHA KINASE EIF2-ALPHA KINASE -RELATED"/>
    <property type="match status" value="1"/>
</dbReference>
<dbReference type="InterPro" id="IPR011009">
    <property type="entry name" value="Kinase-like_dom_sf"/>
</dbReference>
<dbReference type="PROSITE" id="PS00108">
    <property type="entry name" value="PROTEIN_KINASE_ST"/>
    <property type="match status" value="1"/>
</dbReference>
<dbReference type="Pfam" id="PF00069">
    <property type="entry name" value="Pkinase"/>
    <property type="match status" value="1"/>
</dbReference>
<keyword evidence="4" id="KW-0547">Nucleotide-binding</keyword>
<feature type="domain" description="Protein kinase" evidence="12">
    <location>
        <begin position="1"/>
        <end position="212"/>
    </location>
</feature>
<dbReference type="Gene3D" id="1.10.510.10">
    <property type="entry name" value="Transferase(Phosphotransferase) domain 1"/>
    <property type="match status" value="1"/>
</dbReference>
<keyword evidence="2" id="KW-0723">Serine/threonine-protein kinase</keyword>
<evidence type="ECO:0000256" key="7">
    <source>
        <dbReference type="ARBA" id="ARBA00023193"/>
    </source>
</evidence>
<evidence type="ECO:0000256" key="8">
    <source>
        <dbReference type="ARBA" id="ARBA00037982"/>
    </source>
</evidence>
<reference evidence="13 14" key="1">
    <citation type="journal article" date="2015" name="Genome Biol.">
        <title>Comparative genomics of Steinernema reveals deeply conserved gene regulatory networks.</title>
        <authorList>
            <person name="Dillman A.R."/>
            <person name="Macchietto M."/>
            <person name="Porter C.F."/>
            <person name="Rogers A."/>
            <person name="Williams B."/>
            <person name="Antoshechkin I."/>
            <person name="Lee M.M."/>
            <person name="Goodwin Z."/>
            <person name="Lu X."/>
            <person name="Lewis E.E."/>
            <person name="Goodrich-Blair H."/>
            <person name="Stock S.P."/>
            <person name="Adams B.J."/>
            <person name="Sternberg P.W."/>
            <person name="Mortazavi A."/>
        </authorList>
    </citation>
    <scope>NUCLEOTIDE SEQUENCE [LARGE SCALE GENOMIC DNA]</scope>
    <source>
        <strain evidence="13 14">ALL</strain>
    </source>
</reference>
<keyword evidence="7" id="KW-0652">Protein synthesis inhibitor</keyword>
<proteinExistence type="inferred from homology"/>
<dbReference type="GO" id="GO:0004694">
    <property type="term" value="F:eukaryotic translation initiation factor 2alpha kinase activity"/>
    <property type="evidence" value="ECO:0007669"/>
    <property type="project" value="TreeGrafter"/>
</dbReference>
<comment type="caution">
    <text evidence="13">The sequence shown here is derived from an EMBL/GenBank/DDBJ whole genome shotgun (WGS) entry which is preliminary data.</text>
</comment>